<accession>A0ABD2BZL6</accession>
<evidence type="ECO:0000313" key="2">
    <source>
        <dbReference type="Proteomes" id="UP001607302"/>
    </source>
</evidence>
<proteinExistence type="predicted"/>
<dbReference type="AlphaFoldDB" id="A0ABD2BZL6"/>
<comment type="caution">
    <text evidence="1">The sequence shown here is derived from an EMBL/GenBank/DDBJ whole genome shotgun (WGS) entry which is preliminary data.</text>
</comment>
<name>A0ABD2BZL6_VESSQ</name>
<organism evidence="1 2">
    <name type="scientific">Vespula squamosa</name>
    <name type="common">Southern yellow jacket</name>
    <name type="synonym">Wasp</name>
    <dbReference type="NCBI Taxonomy" id="30214"/>
    <lineage>
        <taxon>Eukaryota</taxon>
        <taxon>Metazoa</taxon>
        <taxon>Ecdysozoa</taxon>
        <taxon>Arthropoda</taxon>
        <taxon>Hexapoda</taxon>
        <taxon>Insecta</taxon>
        <taxon>Pterygota</taxon>
        <taxon>Neoptera</taxon>
        <taxon>Endopterygota</taxon>
        <taxon>Hymenoptera</taxon>
        <taxon>Apocrita</taxon>
        <taxon>Aculeata</taxon>
        <taxon>Vespoidea</taxon>
        <taxon>Vespidae</taxon>
        <taxon>Vespinae</taxon>
        <taxon>Vespula</taxon>
    </lineage>
</organism>
<dbReference type="EMBL" id="JAUDFV010000027">
    <property type="protein sequence ID" value="KAL2738014.1"/>
    <property type="molecule type" value="Genomic_DNA"/>
</dbReference>
<evidence type="ECO:0000313" key="1">
    <source>
        <dbReference type="EMBL" id="KAL2738014.1"/>
    </source>
</evidence>
<protein>
    <submittedName>
        <fullName evidence="1">Uncharacterized protein</fullName>
    </submittedName>
</protein>
<gene>
    <name evidence="1" type="ORF">V1478_002100</name>
</gene>
<reference evidence="1 2" key="1">
    <citation type="journal article" date="2024" name="Ann. Entomol. Soc. Am.">
        <title>Genomic analyses of the southern and eastern yellowjacket wasps (Hymenoptera: Vespidae) reveal evolutionary signatures of social life.</title>
        <authorList>
            <person name="Catto M.A."/>
            <person name="Caine P.B."/>
            <person name="Orr S.E."/>
            <person name="Hunt B.G."/>
            <person name="Goodisman M.A.D."/>
        </authorList>
    </citation>
    <scope>NUCLEOTIDE SEQUENCE [LARGE SCALE GENOMIC DNA]</scope>
    <source>
        <strain evidence="1">233</strain>
        <tissue evidence="1">Head and thorax</tissue>
    </source>
</reference>
<keyword evidence="2" id="KW-1185">Reference proteome</keyword>
<dbReference type="Proteomes" id="UP001607302">
    <property type="component" value="Unassembled WGS sequence"/>
</dbReference>
<sequence>MPEHEIFLATRTRPIVNCAQVAFEIYRFIWNANKLSSMKTTPGYINRTRPPTTPKLPESSISGRMMNADCIMRVRSLLRHIHLQQSRCSFFLRLIIRFAAKEAHFRRLDRITTVVPTIGFFSEFVANPPLRAEAPASSCLRSNVASQGYLRRAIDPCLARANRNPRYPILDRDLPPSINSDHNCLLRNQSNCRSHLAAAREVRDSSG</sequence>